<dbReference type="RefSeq" id="WP_152851351.1">
    <property type="nucleotide sequence ID" value="NZ_JACHDD010000003.1"/>
</dbReference>
<name>A0A6I1PQW0_PARAM</name>
<dbReference type="PANTHER" id="PTHR43531">
    <property type="entry name" value="PROTEIN ICFG"/>
    <property type="match status" value="1"/>
</dbReference>
<protein>
    <submittedName>
        <fullName evidence="5">Aerotaxis receptor</fullName>
    </submittedName>
</protein>
<dbReference type="GO" id="GO:0005886">
    <property type="term" value="C:plasma membrane"/>
    <property type="evidence" value="ECO:0007669"/>
    <property type="project" value="TreeGrafter"/>
</dbReference>
<evidence type="ECO:0000256" key="2">
    <source>
        <dbReference type="ARBA" id="ARBA00022481"/>
    </source>
</evidence>
<dbReference type="Gene3D" id="3.30.450.20">
    <property type="entry name" value="PAS domain"/>
    <property type="match status" value="1"/>
</dbReference>
<dbReference type="InterPro" id="IPR003660">
    <property type="entry name" value="HAMP_dom"/>
</dbReference>
<dbReference type="InterPro" id="IPR035965">
    <property type="entry name" value="PAS-like_dom_sf"/>
</dbReference>
<evidence type="ECO:0000313" key="6">
    <source>
        <dbReference type="Proteomes" id="UP000592780"/>
    </source>
</evidence>
<dbReference type="InterPro" id="IPR000014">
    <property type="entry name" value="PAS"/>
</dbReference>
<comment type="subcellular location">
    <subcellularLocation>
        <location evidence="1">Membrane</location>
    </subcellularLocation>
</comment>
<dbReference type="SUPFAM" id="SSF55785">
    <property type="entry name" value="PYP-like sensor domain (PAS domain)"/>
    <property type="match status" value="1"/>
</dbReference>
<proteinExistence type="inferred from homology"/>
<evidence type="ECO:0000256" key="4">
    <source>
        <dbReference type="SAM" id="Phobius"/>
    </source>
</evidence>
<evidence type="ECO:0000256" key="3">
    <source>
        <dbReference type="ARBA" id="ARBA00029447"/>
    </source>
</evidence>
<dbReference type="CDD" id="cd00130">
    <property type="entry name" value="PAS"/>
    <property type="match status" value="1"/>
</dbReference>
<dbReference type="Proteomes" id="UP000592780">
    <property type="component" value="Unassembled WGS sequence"/>
</dbReference>
<organism evidence="5 6">
    <name type="scientific">Paraburkholderia atlantica</name>
    <dbReference type="NCBI Taxonomy" id="2654982"/>
    <lineage>
        <taxon>Bacteria</taxon>
        <taxon>Pseudomonadati</taxon>
        <taxon>Pseudomonadota</taxon>
        <taxon>Betaproteobacteria</taxon>
        <taxon>Burkholderiales</taxon>
        <taxon>Burkholderiaceae</taxon>
        <taxon>Paraburkholderia</taxon>
    </lineage>
</organism>
<dbReference type="GO" id="GO:0004888">
    <property type="term" value="F:transmembrane signaling receptor activity"/>
    <property type="evidence" value="ECO:0007669"/>
    <property type="project" value="InterPro"/>
</dbReference>
<dbReference type="CDD" id="cd11386">
    <property type="entry name" value="MCP_signal"/>
    <property type="match status" value="1"/>
</dbReference>
<dbReference type="InterPro" id="IPR013656">
    <property type="entry name" value="PAS_4"/>
</dbReference>
<keyword evidence="5" id="KW-0675">Receptor</keyword>
<keyword evidence="4" id="KW-1133">Transmembrane helix</keyword>
<dbReference type="EMBL" id="JACHDD010000003">
    <property type="protein sequence ID" value="MBB5423468.1"/>
    <property type="molecule type" value="Genomic_DNA"/>
</dbReference>
<feature type="transmembrane region" description="Helical" evidence="4">
    <location>
        <begin position="167"/>
        <end position="187"/>
    </location>
</feature>
<evidence type="ECO:0000256" key="1">
    <source>
        <dbReference type="ARBA" id="ARBA00004370"/>
    </source>
</evidence>
<dbReference type="GO" id="GO:0006935">
    <property type="term" value="P:chemotaxis"/>
    <property type="evidence" value="ECO:0007669"/>
    <property type="project" value="InterPro"/>
</dbReference>
<gene>
    <name evidence="5" type="ORF">HDG40_001612</name>
</gene>
<dbReference type="Gene3D" id="1.10.287.950">
    <property type="entry name" value="Methyl-accepting chemotaxis protein"/>
    <property type="match status" value="1"/>
</dbReference>
<dbReference type="InterPro" id="IPR051310">
    <property type="entry name" value="MCP_chemotaxis"/>
</dbReference>
<dbReference type="PANTHER" id="PTHR43531:SF14">
    <property type="entry name" value="METHYL-ACCEPTING CHEMOTAXIS PROTEIN I-RELATED"/>
    <property type="match status" value="1"/>
</dbReference>
<comment type="caution">
    <text evidence="5">The sequence shown here is derived from an EMBL/GenBank/DDBJ whole genome shotgun (WGS) entry which is preliminary data.</text>
</comment>
<dbReference type="CDD" id="cd06225">
    <property type="entry name" value="HAMP"/>
    <property type="match status" value="1"/>
</dbReference>
<dbReference type="SUPFAM" id="SSF58104">
    <property type="entry name" value="Methyl-accepting chemotaxis protein (MCP) signaling domain"/>
    <property type="match status" value="1"/>
</dbReference>
<keyword evidence="4" id="KW-0812">Transmembrane</keyword>
<dbReference type="GO" id="GO:0007165">
    <property type="term" value="P:signal transduction"/>
    <property type="evidence" value="ECO:0007669"/>
    <property type="project" value="InterPro"/>
</dbReference>
<dbReference type="Pfam" id="PF00015">
    <property type="entry name" value="MCPsignal"/>
    <property type="match status" value="1"/>
</dbReference>
<sequence length="530" mass="56704">MGQQDNTNREYELQDHELMVCCVGAQSQVVYSNPVYQRVTGFSLQELQATQGADRIRDVPQPVLADLGAAVRQGKPWSGLIKLACKRGTLVWCRLNMAPLVSHGRYIGSLMVLSKPVDGEIEQTEALYRRFRSDHDGKLGWEQGRIVRRGIFGKAAGRIRSVGLKRYIWGALCALTLVDILGLASCADGLSSFSFWSELVALILLTSAAGVFLSRVIAAPLQEAARTAMKIAAGDLSATCHSVRSDEIGDVLRTLNQVSINMRATVLDVRNGVKTMQQATNDIAAGTFELSGRTETQASSLEETAASMEQINSTVGHNADAARQASSLAARASQAAEDGGRVVDQVISTMEKITQSSSKISDIISVIDAIAFQTNILALNAAVEAARAGEDGRGFAVVAGEVRNLAQRSAQAAKEIKALITQSVETVEGGSKLVDSAGKTIADIVAQVRGVTNLVSQIAEASREQSAGVSQVSVAVEQLDRMTQVNSTLVQQHTAAADSMKQQTERLAEMLCVFTLSRDERNVLLSRTGA</sequence>
<accession>A0A6I1PQW0</accession>
<dbReference type="PRINTS" id="PR00260">
    <property type="entry name" value="CHEMTRNSDUCR"/>
</dbReference>
<dbReference type="SMART" id="SM00304">
    <property type="entry name" value="HAMP"/>
    <property type="match status" value="1"/>
</dbReference>
<reference evidence="5 6" key="1">
    <citation type="submission" date="2020-08" db="EMBL/GenBank/DDBJ databases">
        <title>Genomic Encyclopedia of Type Strains, Phase IV (KMG-V): Genome sequencing to study the core and pangenomes of soil and plant-associated prokaryotes.</title>
        <authorList>
            <person name="Whitman W."/>
        </authorList>
    </citation>
    <scope>NUCLEOTIDE SEQUENCE [LARGE SCALE GENOMIC DNA]</scope>
    <source>
        <strain evidence="5 6">JPY158</strain>
    </source>
</reference>
<dbReference type="Pfam" id="PF08448">
    <property type="entry name" value="PAS_4"/>
    <property type="match status" value="1"/>
</dbReference>
<evidence type="ECO:0000313" key="5">
    <source>
        <dbReference type="EMBL" id="MBB5423468.1"/>
    </source>
</evidence>
<dbReference type="PROSITE" id="PS50111">
    <property type="entry name" value="CHEMOTAXIS_TRANSDUC_2"/>
    <property type="match status" value="1"/>
</dbReference>
<feature type="transmembrane region" description="Helical" evidence="4">
    <location>
        <begin position="199"/>
        <end position="221"/>
    </location>
</feature>
<keyword evidence="2" id="KW-0488">Methylation</keyword>
<dbReference type="SMART" id="SM00283">
    <property type="entry name" value="MA"/>
    <property type="match status" value="1"/>
</dbReference>
<dbReference type="PROSITE" id="PS50885">
    <property type="entry name" value="HAMP"/>
    <property type="match status" value="1"/>
</dbReference>
<keyword evidence="6" id="KW-1185">Reference proteome</keyword>
<keyword evidence="4" id="KW-0472">Membrane</keyword>
<dbReference type="InterPro" id="IPR004089">
    <property type="entry name" value="MCPsignal_dom"/>
</dbReference>
<dbReference type="Pfam" id="PF00672">
    <property type="entry name" value="HAMP"/>
    <property type="match status" value="1"/>
</dbReference>
<dbReference type="FunFam" id="1.10.287.950:FF:000001">
    <property type="entry name" value="Methyl-accepting chemotaxis sensory transducer"/>
    <property type="match status" value="1"/>
</dbReference>
<comment type="similarity">
    <text evidence="3">Belongs to the methyl-accepting chemotaxis (MCP) protein family.</text>
</comment>
<dbReference type="AlphaFoldDB" id="A0A6I1PQW0"/>
<dbReference type="InterPro" id="IPR004090">
    <property type="entry name" value="Chemotax_Me-accpt_rcpt"/>
</dbReference>